<dbReference type="InterPro" id="IPR013785">
    <property type="entry name" value="Aldolase_TIM"/>
</dbReference>
<evidence type="ECO:0000256" key="4">
    <source>
        <dbReference type="ARBA" id="ARBA00022723"/>
    </source>
</evidence>
<dbReference type="InterPro" id="IPR058240">
    <property type="entry name" value="rSAM_sf"/>
</dbReference>
<keyword evidence="4" id="KW-0479">Metal-binding</keyword>
<dbReference type="CDD" id="cd01335">
    <property type="entry name" value="Radical_SAM"/>
    <property type="match status" value="1"/>
</dbReference>
<sequence>MINYFNFKKFGNEYLITNDLGRHSFVNSKVLKALIQDDSDSLQPEIRDKLRNDFFLTGPSRQEYLEQITPHMRDFKNHLLRSTGLFIFVLTNTCNLNCVYCQAQSENSKSKGLMTEEIAKLGVDIALQSPTPDIIIEFQGGEPLLNFDTIKTIIEYADNNNSGKSITYNLVSNLSLLTEPIADYLVEHNVQISVSLDGNDYVHNTNRPFRLGGGSFEAACKGIKLLQQRNITLGAIQTTTRYSLSHYKKIIDTYIELGFKSIFLRPLTQLGFANDHWEQIGYSAEEFLKFYKNAMDYILKLNSKDMVFSEGHASIFLQKIIGGYSQNYMELRSPCGASVGQAAIYYDGNIYTCDEGRMVAEMGDPAFRIGDVFSSTYNDLIDSGVCKAVCASSCLESLPHCCDCVYQPFCGVCPVINYALNKDLFSKNYQNTRCKIYSGILDYIFCTLQSNKHEYIDVFERWIN</sequence>
<dbReference type="AlphaFoldDB" id="A0A317G534"/>
<keyword evidence="3" id="KW-0949">S-adenosyl-L-methionine</keyword>
<organism evidence="9 10">
    <name type="scientific">Butyrivibrio fibrisolvens</name>
    <dbReference type="NCBI Taxonomy" id="831"/>
    <lineage>
        <taxon>Bacteria</taxon>
        <taxon>Bacillati</taxon>
        <taxon>Bacillota</taxon>
        <taxon>Clostridia</taxon>
        <taxon>Lachnospirales</taxon>
        <taxon>Lachnospiraceae</taxon>
        <taxon>Butyrivibrio</taxon>
    </lineage>
</organism>
<comment type="cofactor">
    <cofactor evidence="1">
        <name>[4Fe-4S] cluster</name>
        <dbReference type="ChEBI" id="CHEBI:49883"/>
    </cofactor>
</comment>
<evidence type="ECO:0000256" key="5">
    <source>
        <dbReference type="ARBA" id="ARBA00023004"/>
    </source>
</evidence>
<keyword evidence="6" id="KW-0411">Iron-sulfur</keyword>
<evidence type="ECO:0000313" key="9">
    <source>
        <dbReference type="EMBL" id="PWT27580.1"/>
    </source>
</evidence>
<dbReference type="InterPro" id="IPR007197">
    <property type="entry name" value="rSAM"/>
</dbReference>
<dbReference type="GO" id="GO:0016491">
    <property type="term" value="F:oxidoreductase activity"/>
    <property type="evidence" value="ECO:0007669"/>
    <property type="project" value="InterPro"/>
</dbReference>
<dbReference type="InterPro" id="IPR000385">
    <property type="entry name" value="MoaA_NifB_PqqE_Fe-S-bd_CS"/>
</dbReference>
<dbReference type="Proteomes" id="UP000245488">
    <property type="component" value="Chromosome"/>
</dbReference>
<dbReference type="PANTHER" id="PTHR43273:SF3">
    <property type="entry name" value="ANAEROBIC SULFATASE-MATURATING ENZYME HOMOLOG ASLB-RELATED"/>
    <property type="match status" value="1"/>
</dbReference>
<proteinExistence type="inferred from homology"/>
<dbReference type="InterPro" id="IPR024023">
    <property type="entry name" value="rSAM_paired_HxsB"/>
</dbReference>
<dbReference type="Gene3D" id="3.20.20.70">
    <property type="entry name" value="Aldolase class I"/>
    <property type="match status" value="1"/>
</dbReference>
<dbReference type="Pfam" id="PF04055">
    <property type="entry name" value="Radical_SAM"/>
    <property type="match status" value="1"/>
</dbReference>
<dbReference type="InterPro" id="IPR023867">
    <property type="entry name" value="Sulphatase_maturase_rSAM"/>
</dbReference>
<dbReference type="EMBL" id="NXNG01000001">
    <property type="protein sequence ID" value="PWT27580.1"/>
    <property type="molecule type" value="Genomic_DNA"/>
</dbReference>
<evidence type="ECO:0000256" key="2">
    <source>
        <dbReference type="ARBA" id="ARBA00022485"/>
    </source>
</evidence>
<feature type="domain" description="Radical SAM core" evidence="8">
    <location>
        <begin position="80"/>
        <end position="305"/>
    </location>
</feature>
<protein>
    <submittedName>
        <fullName evidence="9">His-Xaa-Ser system radical SAM maturase HxsB</fullName>
    </submittedName>
</protein>
<gene>
    <name evidence="9" type="primary">hxsB</name>
    <name evidence="9" type="ORF">CPT75_10990</name>
</gene>
<keyword evidence="10" id="KW-1185">Reference proteome</keyword>
<name>A0A317G534_BUTFI</name>
<reference evidence="9 10" key="1">
    <citation type="submission" date="2017-09" db="EMBL/GenBank/DDBJ databases">
        <title>High-quality draft genome sequence of Butyrivibrio fibrisolvens INBov1, isolated from cow rumen.</title>
        <authorList>
            <person name="Rodriguez Hernaez J."/>
            <person name="Rivarola M."/>
            <person name="Paniego N."/>
            <person name="Cravero S."/>
            <person name="Ceron Cucchi M."/>
            <person name="Martinez M.C."/>
        </authorList>
    </citation>
    <scope>NUCLEOTIDE SEQUENCE [LARGE SCALE GENOMIC DNA]</scope>
    <source>
        <strain evidence="9 10">INBov1</strain>
    </source>
</reference>
<keyword evidence="2" id="KW-0004">4Fe-4S</keyword>
<dbReference type="SFLD" id="SFLDG01386">
    <property type="entry name" value="main_SPASM_domain-containing"/>
    <property type="match status" value="1"/>
</dbReference>
<evidence type="ECO:0000259" key="8">
    <source>
        <dbReference type="PROSITE" id="PS51918"/>
    </source>
</evidence>
<evidence type="ECO:0000256" key="7">
    <source>
        <dbReference type="ARBA" id="ARBA00023601"/>
    </source>
</evidence>
<dbReference type="GO" id="GO:0046872">
    <property type="term" value="F:metal ion binding"/>
    <property type="evidence" value="ECO:0007669"/>
    <property type="project" value="UniProtKB-KW"/>
</dbReference>
<dbReference type="GO" id="GO:0051539">
    <property type="term" value="F:4 iron, 4 sulfur cluster binding"/>
    <property type="evidence" value="ECO:0007669"/>
    <property type="project" value="UniProtKB-KW"/>
</dbReference>
<dbReference type="PANTHER" id="PTHR43273">
    <property type="entry name" value="ANAEROBIC SULFATASE-MATURATING ENZYME HOMOLOG ASLB-RELATED"/>
    <property type="match status" value="1"/>
</dbReference>
<accession>A0A317G534</accession>
<evidence type="ECO:0000313" key="10">
    <source>
        <dbReference type="Proteomes" id="UP000245488"/>
    </source>
</evidence>
<evidence type="ECO:0000256" key="6">
    <source>
        <dbReference type="ARBA" id="ARBA00023014"/>
    </source>
</evidence>
<comment type="similarity">
    <text evidence="7">Belongs to the radical SAM superfamily. Anaerobic sulfatase-maturating enzyme family.</text>
</comment>
<dbReference type="SFLD" id="SFLDG01067">
    <property type="entry name" value="SPASM/twitch_domain_containing"/>
    <property type="match status" value="1"/>
</dbReference>
<dbReference type="NCBIfam" id="TIGR03978">
    <property type="entry name" value="rSAM_paired_1"/>
    <property type="match status" value="1"/>
</dbReference>
<dbReference type="RefSeq" id="WP_110073008.1">
    <property type="nucleotide sequence ID" value="NZ_CM009896.1"/>
</dbReference>
<dbReference type="SFLD" id="SFLDS00029">
    <property type="entry name" value="Radical_SAM"/>
    <property type="match status" value="1"/>
</dbReference>
<comment type="caution">
    <text evidence="9">The sequence shown here is derived from an EMBL/GenBank/DDBJ whole genome shotgun (WGS) entry which is preliminary data.</text>
</comment>
<dbReference type="PROSITE" id="PS01305">
    <property type="entry name" value="MOAA_NIFB_PQQE"/>
    <property type="match status" value="1"/>
</dbReference>
<dbReference type="SUPFAM" id="SSF102114">
    <property type="entry name" value="Radical SAM enzymes"/>
    <property type="match status" value="1"/>
</dbReference>
<dbReference type="PROSITE" id="PS51918">
    <property type="entry name" value="RADICAL_SAM"/>
    <property type="match status" value="1"/>
</dbReference>
<keyword evidence="5" id="KW-0408">Iron</keyword>
<evidence type="ECO:0000256" key="1">
    <source>
        <dbReference type="ARBA" id="ARBA00001966"/>
    </source>
</evidence>
<dbReference type="SFLD" id="SFLDG01384">
    <property type="entry name" value="thioether_bond_formation_requi"/>
    <property type="match status" value="1"/>
</dbReference>
<evidence type="ECO:0000256" key="3">
    <source>
        <dbReference type="ARBA" id="ARBA00022691"/>
    </source>
</evidence>